<comment type="caution">
    <text evidence="1">The sequence shown here is derived from an EMBL/GenBank/DDBJ whole genome shotgun (WGS) entry which is preliminary data.</text>
</comment>
<evidence type="ECO:0000313" key="2">
    <source>
        <dbReference type="Proteomes" id="UP000580839"/>
    </source>
</evidence>
<evidence type="ECO:0000313" key="1">
    <source>
        <dbReference type="EMBL" id="NOT33428.1"/>
    </source>
</evidence>
<reference evidence="1 2" key="1">
    <citation type="submission" date="2020-04" db="EMBL/GenBank/DDBJ databases">
        <title>Metagenomic profiling of ammonia- and methane-oxidizing microorganisms in a Dutch drinking water treatment plant.</title>
        <authorList>
            <person name="Poghosyan L."/>
            <person name="Leucker S."/>
        </authorList>
    </citation>
    <scope>NUCLEOTIDE SEQUENCE [LARGE SCALE GENOMIC DNA]</scope>
    <source>
        <strain evidence="1">S-RSF-IL-03</strain>
    </source>
</reference>
<dbReference type="AlphaFoldDB" id="A0A849SCK0"/>
<dbReference type="Proteomes" id="UP000580839">
    <property type="component" value="Unassembled WGS sequence"/>
</dbReference>
<gene>
    <name evidence="1" type="ORF">HOP12_04575</name>
</gene>
<accession>A0A849SCK0</accession>
<dbReference type="EMBL" id="JABFRW010000049">
    <property type="protein sequence ID" value="NOT33428.1"/>
    <property type="molecule type" value="Genomic_DNA"/>
</dbReference>
<dbReference type="Pfam" id="PF16241">
    <property type="entry name" value="DUF4900"/>
    <property type="match status" value="1"/>
</dbReference>
<organism evidence="1 2">
    <name type="scientific">Eiseniibacteriota bacterium</name>
    <dbReference type="NCBI Taxonomy" id="2212470"/>
    <lineage>
        <taxon>Bacteria</taxon>
        <taxon>Candidatus Eiseniibacteriota</taxon>
    </lineage>
</organism>
<name>A0A849SCK0_UNCEI</name>
<sequence length="553" mass="57429">MKRHEIVGPRSERGVALVTAVLFVLLAALVAGTFLATTTREQSVSSSVHVAKASLYSADAGVRTAQQMLANLGQAKMESLATLRVANGNVGPVIPAPNSVFPTGSMSISSSSDPKFTASTSIAWADSDLTDTAQVFNYRYRITSTGQFGARGVRAVETTGLLRLSAGRGTFADYLMFTDIHTTSSGTGVWFNSSTRMNGRVHTNGIFRFALQPQFTDLVSSVNAQAWYNNNGSAISLAANSNGSVDVPQFGGGFQRGAGTIALPTTSFLQQNATLGQATPSSSTGPTNAQLNMAFSGSTSGSSPADGIYPVTNGTSALVGGIYIKGNVNSMRMSVNGGGHQVYTIVQGSTTKTITINRAGPSTTIVTNSGTPVVYTGVPSGSIFCSGSISDFGGPDRADVDDPPIAGLADNNQTTITAAGDIVIQSDVLASDYDDGNSVLGIYSNGGNVRIGSSAPPNLHIDAFLMATGSNGQVTVDNYSSRSPSGDLILRGGMVSKYYGGFGTSNQSTGVRLSGYGRLFSYDRRGITPPFYPQTPAFNADVPSAQMLAWKEL</sequence>
<dbReference type="InterPro" id="IPR032601">
    <property type="entry name" value="DUF4900"/>
</dbReference>
<proteinExistence type="predicted"/>
<protein>
    <submittedName>
        <fullName evidence="1">DUF4900 domain-containing protein</fullName>
    </submittedName>
</protein>